<dbReference type="FunFam" id="1.10.510.10:FF:000146">
    <property type="entry name" value="LRR receptor-like serine/threonine-protein kinase IOS1"/>
    <property type="match status" value="1"/>
</dbReference>
<keyword evidence="3" id="KW-0597">Phosphoprotein</keyword>
<evidence type="ECO:0000259" key="17">
    <source>
        <dbReference type="PROSITE" id="PS50011"/>
    </source>
</evidence>
<dbReference type="Pfam" id="PF12819">
    <property type="entry name" value="Malectin_like"/>
    <property type="match status" value="1"/>
</dbReference>
<keyword evidence="6" id="KW-0812">Transmembrane</keyword>
<dbReference type="InterPro" id="IPR017441">
    <property type="entry name" value="Protein_kinase_ATP_BS"/>
</dbReference>
<keyword evidence="13" id="KW-0472">Membrane</keyword>
<keyword evidence="8" id="KW-0677">Repeat</keyword>
<dbReference type="Pfam" id="PF13855">
    <property type="entry name" value="LRR_8"/>
    <property type="match status" value="1"/>
</dbReference>
<evidence type="ECO:0000256" key="7">
    <source>
        <dbReference type="ARBA" id="ARBA00022729"/>
    </source>
</evidence>
<keyword evidence="10" id="KW-0418">Kinase</keyword>
<sequence length="817" mass="91658">MKSLRRLFLSFLILSFCIFNFLQAQDQQGFINLDCGLEANESPYTEPTTKLTFTSDSDFIKTGKSGRIQNVPGLDYIRPYTVLRYFPDGVRNCYTLSVVQDTNYLIVAMFTYGNYDNLDTPPKFDLYLGPNIWTTVDLQRKVNGTREELIHISRSTSLQVCLVKTGTTTPVISALELRPLRNDIYIPQSGSLKNRFRVYLTDSRDIVRYPLDVHDRLWSPFFMSEWKLLRTSLSINTSDDDYDIPEDVLVTAATPANVSLPLTISWNVETPSDLFYAYLHGAEIQSLRDNDTREFNITAGPNVSYGPVSLEELLVNTLYNTSPVKCDGGACHLQLIRTLNSTLPPLLNAIEAFVVVEFPQSETNTDDVVAIKSIETSYGLSRISWQGDPCVPQQFLWDGLTCEYTNISTPPRILSLDLSSSEITGIIVPEIQNLTQLKKLDLSNNNLTGGVPEFLAKMKSLLVINLSGNNLSGSVPQALLDKVKKGLTLKFFTKPTINRNQKEKIYTYTEVLAMTNNMERVLGKGGFGMVYHGYINGNEEVAVKLLSPSSAQGYKEFKTEVELLLRVYHTNLVSLVGYCDEKDHLALIYQYMANGDLKQHLSGSSTMSWVDRLNIAIDAALGLEYLHIGCKPLIVHRDVKSSNILLDDQFQAKLADFGLSRSFPVGGESHVSTLVAGTPGYLDHEYYQTNRLSEKNDVYSFGVVLLEIITNKPVIDQTRQKPHIAEWVKFMLTRGDINNVMDPKLQGVYDSGSAWKALELAMTCVFPSSLERPNMSHVVHELKECLISENKRTRDINATSSLDINLSFGSDVNPKAR</sequence>
<evidence type="ECO:0000256" key="4">
    <source>
        <dbReference type="ARBA" id="ARBA00022614"/>
    </source>
</evidence>
<accession>A0A0D3DYK1</accession>
<keyword evidence="11 15" id="KW-0067">ATP-binding</keyword>
<feature type="chain" id="PRO_5002270699" description="Protein kinase domain-containing protein" evidence="16">
    <location>
        <begin position="25"/>
        <end position="817"/>
    </location>
</feature>
<proteinExistence type="predicted"/>
<dbReference type="GO" id="GO:0016020">
    <property type="term" value="C:membrane"/>
    <property type="evidence" value="ECO:0007669"/>
    <property type="project" value="UniProtKB-SubCell"/>
</dbReference>
<dbReference type="eggNOG" id="ENOG502QQCZ">
    <property type="taxonomic scope" value="Eukaryota"/>
</dbReference>
<evidence type="ECO:0000256" key="6">
    <source>
        <dbReference type="ARBA" id="ARBA00022692"/>
    </source>
</evidence>
<evidence type="ECO:0000256" key="1">
    <source>
        <dbReference type="ARBA" id="ARBA00004167"/>
    </source>
</evidence>
<evidence type="ECO:0000256" key="3">
    <source>
        <dbReference type="ARBA" id="ARBA00022553"/>
    </source>
</evidence>
<dbReference type="STRING" id="109376.A0A0D3DYK1"/>
<evidence type="ECO:0000256" key="11">
    <source>
        <dbReference type="ARBA" id="ARBA00022840"/>
    </source>
</evidence>
<keyword evidence="2" id="KW-0723">Serine/threonine-protein kinase</keyword>
<dbReference type="HOGENOM" id="CLU_000288_41_1_1"/>
<dbReference type="SUPFAM" id="SSF56112">
    <property type="entry name" value="Protein kinase-like (PK-like)"/>
    <property type="match status" value="1"/>
</dbReference>
<dbReference type="FunFam" id="3.80.10.10:FF:000129">
    <property type="entry name" value="Leucine-rich repeat receptor-like kinase"/>
    <property type="match status" value="1"/>
</dbReference>
<feature type="binding site" evidence="15">
    <location>
        <position position="544"/>
    </location>
    <ligand>
        <name>ATP</name>
        <dbReference type="ChEBI" id="CHEBI:30616"/>
    </ligand>
</feature>
<dbReference type="InterPro" id="IPR000719">
    <property type="entry name" value="Prot_kinase_dom"/>
</dbReference>
<keyword evidence="12" id="KW-1133">Transmembrane helix</keyword>
<dbReference type="PROSITE" id="PS00108">
    <property type="entry name" value="PROTEIN_KINASE_ST"/>
    <property type="match status" value="1"/>
</dbReference>
<evidence type="ECO:0000256" key="12">
    <source>
        <dbReference type="ARBA" id="ARBA00022989"/>
    </source>
</evidence>
<dbReference type="CDD" id="cd14066">
    <property type="entry name" value="STKc_IRAK"/>
    <property type="match status" value="1"/>
</dbReference>
<protein>
    <recommendedName>
        <fullName evidence="17">Protein kinase domain-containing protein</fullName>
    </recommendedName>
</protein>
<dbReference type="GO" id="GO:0004674">
    <property type="term" value="F:protein serine/threonine kinase activity"/>
    <property type="evidence" value="ECO:0007669"/>
    <property type="project" value="UniProtKB-KW"/>
</dbReference>
<evidence type="ECO:0000256" key="5">
    <source>
        <dbReference type="ARBA" id="ARBA00022679"/>
    </source>
</evidence>
<dbReference type="PANTHER" id="PTHR45631:SF58">
    <property type="entry name" value="PROTEIN KINASE DOMAIN-CONTAINING PROTEIN"/>
    <property type="match status" value="1"/>
</dbReference>
<dbReference type="EnsemblPlants" id="Bo8g113980.1">
    <property type="protein sequence ID" value="Bo8g113980.1"/>
    <property type="gene ID" value="Bo8g113980"/>
</dbReference>
<name>A0A0D3DYK1_BRAOL</name>
<evidence type="ECO:0000256" key="16">
    <source>
        <dbReference type="SAM" id="SignalP"/>
    </source>
</evidence>
<dbReference type="SMART" id="SM00220">
    <property type="entry name" value="S_TKc"/>
    <property type="match status" value="1"/>
</dbReference>
<dbReference type="Pfam" id="PF00069">
    <property type="entry name" value="Pkinase"/>
    <property type="match status" value="1"/>
</dbReference>
<dbReference type="InterPro" id="IPR032675">
    <property type="entry name" value="LRR_dom_sf"/>
</dbReference>
<evidence type="ECO:0000256" key="9">
    <source>
        <dbReference type="ARBA" id="ARBA00022741"/>
    </source>
</evidence>
<dbReference type="PROSITE" id="PS00107">
    <property type="entry name" value="PROTEIN_KINASE_ATP"/>
    <property type="match status" value="1"/>
</dbReference>
<evidence type="ECO:0000256" key="15">
    <source>
        <dbReference type="PROSITE-ProRule" id="PRU10141"/>
    </source>
</evidence>
<feature type="domain" description="Protein kinase" evidence="17">
    <location>
        <begin position="516"/>
        <end position="783"/>
    </location>
</feature>
<dbReference type="OMA" id="PTINRNQ"/>
<evidence type="ECO:0000256" key="10">
    <source>
        <dbReference type="ARBA" id="ARBA00022777"/>
    </source>
</evidence>
<dbReference type="Gene3D" id="1.10.510.10">
    <property type="entry name" value="Transferase(Phosphotransferase) domain 1"/>
    <property type="match status" value="1"/>
</dbReference>
<keyword evidence="7 16" id="KW-0732">Signal</keyword>
<comment type="subcellular location">
    <subcellularLocation>
        <location evidence="1">Membrane</location>
        <topology evidence="1">Single-pass membrane protein</topology>
    </subcellularLocation>
</comment>
<dbReference type="InterPro" id="IPR008271">
    <property type="entry name" value="Ser/Thr_kinase_AS"/>
</dbReference>
<dbReference type="PROSITE" id="PS50011">
    <property type="entry name" value="PROTEIN_KINASE_DOM"/>
    <property type="match status" value="1"/>
</dbReference>
<dbReference type="AlphaFoldDB" id="A0A0D3DYK1"/>
<evidence type="ECO:0000256" key="2">
    <source>
        <dbReference type="ARBA" id="ARBA00022527"/>
    </source>
</evidence>
<reference evidence="18 19" key="1">
    <citation type="journal article" date="2014" name="Genome Biol.">
        <title>Transcriptome and methylome profiling reveals relics of genome dominance in the mesopolyploid Brassica oleracea.</title>
        <authorList>
            <person name="Parkin I.A."/>
            <person name="Koh C."/>
            <person name="Tang H."/>
            <person name="Robinson S.J."/>
            <person name="Kagale S."/>
            <person name="Clarke W.E."/>
            <person name="Town C.D."/>
            <person name="Nixon J."/>
            <person name="Krishnakumar V."/>
            <person name="Bidwell S.L."/>
            <person name="Denoeud F."/>
            <person name="Belcram H."/>
            <person name="Links M.G."/>
            <person name="Just J."/>
            <person name="Clarke C."/>
            <person name="Bender T."/>
            <person name="Huebert T."/>
            <person name="Mason A.S."/>
            <person name="Pires J.C."/>
            <person name="Barker G."/>
            <person name="Moore J."/>
            <person name="Walley P.G."/>
            <person name="Manoli S."/>
            <person name="Batley J."/>
            <person name="Edwards D."/>
            <person name="Nelson M.N."/>
            <person name="Wang X."/>
            <person name="Paterson A.H."/>
            <person name="King G."/>
            <person name="Bancroft I."/>
            <person name="Chalhoub B."/>
            <person name="Sharpe A.G."/>
        </authorList>
    </citation>
    <scope>NUCLEOTIDE SEQUENCE</scope>
    <source>
        <strain evidence="18 19">cv. TO1000</strain>
    </source>
</reference>
<keyword evidence="9 15" id="KW-0547">Nucleotide-binding</keyword>
<dbReference type="InterPro" id="IPR011009">
    <property type="entry name" value="Kinase-like_dom_sf"/>
</dbReference>
<dbReference type="FunFam" id="3.30.200.20:FF:000394">
    <property type="entry name" value="Leucine-rich repeat receptor-like protein kinase"/>
    <property type="match status" value="1"/>
</dbReference>
<keyword evidence="19" id="KW-1185">Reference proteome</keyword>
<evidence type="ECO:0000256" key="13">
    <source>
        <dbReference type="ARBA" id="ARBA00023136"/>
    </source>
</evidence>
<dbReference type="SUPFAM" id="SSF52058">
    <property type="entry name" value="L domain-like"/>
    <property type="match status" value="1"/>
</dbReference>
<evidence type="ECO:0000313" key="18">
    <source>
        <dbReference type="EnsemblPlants" id="Bo8g113980.1"/>
    </source>
</evidence>
<evidence type="ECO:0000256" key="14">
    <source>
        <dbReference type="ARBA" id="ARBA00023170"/>
    </source>
</evidence>
<evidence type="ECO:0000256" key="8">
    <source>
        <dbReference type="ARBA" id="ARBA00022737"/>
    </source>
</evidence>
<dbReference type="Gene3D" id="3.80.10.10">
    <property type="entry name" value="Ribonuclease Inhibitor"/>
    <property type="match status" value="1"/>
</dbReference>
<keyword evidence="14" id="KW-0675">Receptor</keyword>
<organism evidence="18 19">
    <name type="scientific">Brassica oleracea var. oleracea</name>
    <dbReference type="NCBI Taxonomy" id="109376"/>
    <lineage>
        <taxon>Eukaryota</taxon>
        <taxon>Viridiplantae</taxon>
        <taxon>Streptophyta</taxon>
        <taxon>Embryophyta</taxon>
        <taxon>Tracheophyta</taxon>
        <taxon>Spermatophyta</taxon>
        <taxon>Magnoliopsida</taxon>
        <taxon>eudicotyledons</taxon>
        <taxon>Gunneridae</taxon>
        <taxon>Pentapetalae</taxon>
        <taxon>rosids</taxon>
        <taxon>malvids</taxon>
        <taxon>Brassicales</taxon>
        <taxon>Brassicaceae</taxon>
        <taxon>Brassiceae</taxon>
        <taxon>Brassica</taxon>
    </lineage>
</organism>
<dbReference type="Gene3D" id="3.30.200.20">
    <property type="entry name" value="Phosphorylase Kinase, domain 1"/>
    <property type="match status" value="1"/>
</dbReference>
<dbReference type="Proteomes" id="UP000032141">
    <property type="component" value="Chromosome C8"/>
</dbReference>
<keyword evidence="4" id="KW-0433">Leucine-rich repeat</keyword>
<keyword evidence="5" id="KW-0808">Transferase</keyword>
<feature type="signal peptide" evidence="16">
    <location>
        <begin position="1"/>
        <end position="24"/>
    </location>
</feature>
<reference evidence="18" key="2">
    <citation type="submission" date="2015-03" db="UniProtKB">
        <authorList>
            <consortium name="EnsemblPlants"/>
        </authorList>
    </citation>
    <scope>IDENTIFICATION</scope>
</reference>
<dbReference type="GO" id="GO:0005524">
    <property type="term" value="F:ATP binding"/>
    <property type="evidence" value="ECO:0007669"/>
    <property type="project" value="UniProtKB-UniRule"/>
</dbReference>
<dbReference type="Gramene" id="Bo8g113980.1">
    <property type="protein sequence ID" value="Bo8g113980.1"/>
    <property type="gene ID" value="Bo8g113980"/>
</dbReference>
<dbReference type="InterPro" id="IPR024788">
    <property type="entry name" value="Malectin-like_Carb-bd_dom"/>
</dbReference>
<dbReference type="PANTHER" id="PTHR45631">
    <property type="entry name" value="OS07G0107800 PROTEIN-RELATED"/>
    <property type="match status" value="1"/>
</dbReference>
<dbReference type="InterPro" id="IPR001611">
    <property type="entry name" value="Leu-rich_rpt"/>
</dbReference>
<evidence type="ECO:0000313" key="19">
    <source>
        <dbReference type="Proteomes" id="UP000032141"/>
    </source>
</evidence>